<gene>
    <name evidence="1" type="ORF">PAN0_008d3554</name>
</gene>
<keyword evidence="2" id="KW-1185">Reference proteome</keyword>
<accession>A0A081CF91</accession>
<proteinExistence type="predicted"/>
<dbReference type="HOGENOM" id="CLU_066780_0_1_1"/>
<evidence type="ECO:0000313" key="1">
    <source>
        <dbReference type="EMBL" id="GAK65337.1"/>
    </source>
</evidence>
<dbReference type="InterPro" id="IPR049500">
    <property type="entry name" value="Peptidase_M50B-like"/>
</dbReference>
<name>A0A081CF91_PSEA2</name>
<dbReference type="EMBL" id="DF830075">
    <property type="protein sequence ID" value="GAK65337.1"/>
    <property type="molecule type" value="Genomic_DNA"/>
</dbReference>
<dbReference type="PANTHER" id="PTHR33979:SF2">
    <property type="entry name" value="PEPTIDASE M50B-LIKE-DOMAIN-CONTAINING PROTEIN"/>
    <property type="match status" value="1"/>
</dbReference>
<dbReference type="Proteomes" id="UP000053758">
    <property type="component" value="Unassembled WGS sequence"/>
</dbReference>
<dbReference type="AlphaFoldDB" id="A0A081CF91"/>
<dbReference type="OrthoDB" id="40823at2759"/>
<sequence>MPLLLLRQAAASSSSSGQSRIDPTKDQRTTIIVACVYAVAIIILWNIPILNYILYPFKLLTVGFHEFSHAAVGLCTGARIESITLEPNEGGATRMRGGIPWLTLPAGYLGSSVIGAALIACGFDERASKVASIVVGVFFLFTLWWARRDWLTWVLILAMIGLFVLFWLVASSVALRYFVLFIGVMNCLYSVWDICDDLIFRKVNESDASAFSKVVGGPPQFWGVIWLLISIAFFGAGIVVGILAFKTPVAQQQADNFLDVNLRRRFFLGYSRI</sequence>
<dbReference type="RefSeq" id="XP_014656541.1">
    <property type="nucleotide sequence ID" value="XM_014801055.1"/>
</dbReference>
<dbReference type="PANTHER" id="PTHR33979">
    <property type="entry name" value="OS02G0221600 PROTEIN"/>
    <property type="match status" value="1"/>
</dbReference>
<reference evidence="2" key="1">
    <citation type="journal article" date="2014" name="Genome Announc.">
        <title>Draft Genome Sequence of the Yeast Pseudozyma antarctica Type Strain JCM10317, a Producer of the Glycolipid Biosurfactants, Mannosylerythritol Lipids.</title>
        <authorList>
            <person name="Saika A."/>
            <person name="Koike H."/>
            <person name="Hori T."/>
            <person name="Fukuoka T."/>
            <person name="Sato S."/>
            <person name="Habe H."/>
            <person name="Kitamoto D."/>
            <person name="Morita T."/>
        </authorList>
    </citation>
    <scope>NUCLEOTIDE SEQUENCE [LARGE SCALE GENOMIC DNA]</scope>
    <source>
        <strain evidence="2">JCM 10317</strain>
    </source>
</reference>
<dbReference type="Pfam" id="PF13398">
    <property type="entry name" value="Peptidase_M50B"/>
    <property type="match status" value="1"/>
</dbReference>
<dbReference type="GeneID" id="26304429"/>
<organism evidence="1 2">
    <name type="scientific">Pseudozyma antarctica</name>
    <name type="common">Yeast</name>
    <name type="synonym">Candida antarctica</name>
    <dbReference type="NCBI Taxonomy" id="84753"/>
    <lineage>
        <taxon>Eukaryota</taxon>
        <taxon>Fungi</taxon>
        <taxon>Dikarya</taxon>
        <taxon>Basidiomycota</taxon>
        <taxon>Ustilaginomycotina</taxon>
        <taxon>Ustilaginomycetes</taxon>
        <taxon>Ustilaginales</taxon>
        <taxon>Ustilaginaceae</taxon>
        <taxon>Moesziomyces</taxon>
    </lineage>
</organism>
<protein>
    <submittedName>
        <fullName evidence="1">Uncharacterized protein</fullName>
    </submittedName>
</protein>
<evidence type="ECO:0000313" key="2">
    <source>
        <dbReference type="Proteomes" id="UP000053758"/>
    </source>
</evidence>